<accession>A0A0A9F2A4</accession>
<proteinExistence type="predicted"/>
<name>A0A0A9F2A4_ARUDO</name>
<dbReference type="EMBL" id="GBRH01195463">
    <property type="protein sequence ID" value="JAE02433.1"/>
    <property type="molecule type" value="Transcribed_RNA"/>
</dbReference>
<reference evidence="1" key="1">
    <citation type="submission" date="2014-09" db="EMBL/GenBank/DDBJ databases">
        <authorList>
            <person name="Magalhaes I.L.F."/>
            <person name="Oliveira U."/>
            <person name="Santos F.R."/>
            <person name="Vidigal T.H.D.A."/>
            <person name="Brescovit A.D."/>
            <person name="Santos A.J."/>
        </authorList>
    </citation>
    <scope>NUCLEOTIDE SEQUENCE</scope>
    <source>
        <tissue evidence="1">Shoot tissue taken approximately 20 cm above the soil surface</tissue>
    </source>
</reference>
<sequence length="70" mass="7783">MGGRTTDRTGEVERSVEGCWRVLHRGHAPSGASCSVGRGRRCRGQARTCCRHQRLPARRPRQPRLDVGST</sequence>
<dbReference type="AlphaFoldDB" id="A0A0A9F2A4"/>
<evidence type="ECO:0000313" key="1">
    <source>
        <dbReference type="EMBL" id="JAE02433.1"/>
    </source>
</evidence>
<protein>
    <submittedName>
        <fullName evidence="1">Uncharacterized protein</fullName>
    </submittedName>
</protein>
<organism evidence="1">
    <name type="scientific">Arundo donax</name>
    <name type="common">Giant reed</name>
    <name type="synonym">Donax arundinaceus</name>
    <dbReference type="NCBI Taxonomy" id="35708"/>
    <lineage>
        <taxon>Eukaryota</taxon>
        <taxon>Viridiplantae</taxon>
        <taxon>Streptophyta</taxon>
        <taxon>Embryophyta</taxon>
        <taxon>Tracheophyta</taxon>
        <taxon>Spermatophyta</taxon>
        <taxon>Magnoliopsida</taxon>
        <taxon>Liliopsida</taxon>
        <taxon>Poales</taxon>
        <taxon>Poaceae</taxon>
        <taxon>PACMAD clade</taxon>
        <taxon>Arundinoideae</taxon>
        <taxon>Arundineae</taxon>
        <taxon>Arundo</taxon>
    </lineage>
</organism>
<reference evidence="1" key="2">
    <citation type="journal article" date="2015" name="Data Brief">
        <title>Shoot transcriptome of the giant reed, Arundo donax.</title>
        <authorList>
            <person name="Barrero R.A."/>
            <person name="Guerrero F.D."/>
            <person name="Moolhuijzen P."/>
            <person name="Goolsby J.A."/>
            <person name="Tidwell J."/>
            <person name="Bellgard S.E."/>
            <person name="Bellgard M.I."/>
        </authorList>
    </citation>
    <scope>NUCLEOTIDE SEQUENCE</scope>
    <source>
        <tissue evidence="1">Shoot tissue taken approximately 20 cm above the soil surface</tissue>
    </source>
</reference>